<evidence type="ECO:0000256" key="3">
    <source>
        <dbReference type="ARBA" id="ARBA00022448"/>
    </source>
</evidence>
<dbReference type="Pfam" id="PF25917">
    <property type="entry name" value="BSH_RND"/>
    <property type="match status" value="1"/>
</dbReference>
<dbReference type="AlphaFoldDB" id="A0A5S3Z2K8"/>
<evidence type="ECO:0000313" key="8">
    <source>
        <dbReference type="EMBL" id="TMP86025.1"/>
    </source>
</evidence>
<dbReference type="NCBIfam" id="TIGR01730">
    <property type="entry name" value="RND_mfp"/>
    <property type="match status" value="1"/>
</dbReference>
<feature type="signal peptide" evidence="5">
    <location>
        <begin position="1"/>
        <end position="23"/>
    </location>
</feature>
<keyword evidence="3" id="KW-0813">Transport</keyword>
<dbReference type="GO" id="GO:0015562">
    <property type="term" value="F:efflux transmembrane transporter activity"/>
    <property type="evidence" value="ECO:0007669"/>
    <property type="project" value="TreeGrafter"/>
</dbReference>
<keyword evidence="5" id="KW-0732">Signal</keyword>
<dbReference type="GO" id="GO:1990281">
    <property type="term" value="C:efflux pump complex"/>
    <property type="evidence" value="ECO:0007669"/>
    <property type="project" value="TreeGrafter"/>
</dbReference>
<evidence type="ECO:0000256" key="1">
    <source>
        <dbReference type="ARBA" id="ARBA00004196"/>
    </source>
</evidence>
<proteinExistence type="inferred from homology"/>
<evidence type="ECO:0000256" key="4">
    <source>
        <dbReference type="SAM" id="Coils"/>
    </source>
</evidence>
<reference evidence="8 9" key="1">
    <citation type="submission" date="2017-12" db="EMBL/GenBank/DDBJ databases">
        <authorList>
            <person name="Paulsen S."/>
            <person name="Gram L.K."/>
        </authorList>
    </citation>
    <scope>NUCLEOTIDE SEQUENCE [LARGE SCALE GENOMIC DNA]</scope>
    <source>
        <strain evidence="8 9">S2897</strain>
    </source>
</reference>
<dbReference type="Gene3D" id="2.40.50.100">
    <property type="match status" value="1"/>
</dbReference>
<accession>A0A5S3Z2K8</accession>
<organism evidence="8 9">
    <name type="scientific">Pseudoalteromonas ruthenica</name>
    <dbReference type="NCBI Taxonomy" id="151081"/>
    <lineage>
        <taxon>Bacteria</taxon>
        <taxon>Pseudomonadati</taxon>
        <taxon>Pseudomonadota</taxon>
        <taxon>Gammaproteobacteria</taxon>
        <taxon>Alteromonadales</taxon>
        <taxon>Pseudoalteromonadaceae</taxon>
        <taxon>Pseudoalteromonas</taxon>
    </lineage>
</organism>
<gene>
    <name evidence="8" type="ORF">CWC05_15600</name>
</gene>
<evidence type="ECO:0000259" key="6">
    <source>
        <dbReference type="Pfam" id="PF25917"/>
    </source>
</evidence>
<dbReference type="STRING" id="151081.TW72_10510"/>
<name>A0A5S3Z2K8_9GAMM</name>
<feature type="domain" description="Multidrug resistance protein MdtA-like barrel-sandwich hybrid" evidence="6">
    <location>
        <begin position="71"/>
        <end position="208"/>
    </location>
</feature>
<feature type="coiled-coil region" evidence="4">
    <location>
        <begin position="104"/>
        <end position="184"/>
    </location>
</feature>
<feature type="chain" id="PRO_5024389773" evidence="5">
    <location>
        <begin position="24"/>
        <end position="389"/>
    </location>
</feature>
<feature type="domain" description="Multidrug resistance protein MdtA-like C-terminal permuted SH3" evidence="7">
    <location>
        <begin position="314"/>
        <end position="358"/>
    </location>
</feature>
<sequence>MHKVLKKLLVALGVVLVTGLAGAAVMVSAKKPDETKQVDTRPVVEVEQLAANDHQVLLSTYGEVRPLESTQLAAQVTGEVVSWNERFVAGGIVERGELLFTIEKDNYEAAVLQAEAELARAQAALIEEQAQQDVAKDEAARTPGVKRSALFLREPQVLSAKAAVKSAEAALKRAQRDLDNCEVRAPYDALVISRNVGQGQFVSVGSQVAELNNIETAEVIVPVAGFDSAFLPQRVAGTPATIIREGLNGFTRSAVIDRDLGVVDSATRMSNLVVRVNDPYAMHGQLPKLKFGSYVQVQFAGQTLKEIFRLPQELVNNQTVWVVNKDNLLQPRQVKVVREEDEFFLISGGLDADDRVVITLPEYPQEGMEVRIAGAVNSSENSPKTTDQL</sequence>
<dbReference type="PANTHER" id="PTHR30469:SF12">
    <property type="entry name" value="MULTIDRUG RESISTANCE PROTEIN MDTA"/>
    <property type="match status" value="1"/>
</dbReference>
<comment type="subcellular location">
    <subcellularLocation>
        <location evidence="1">Cell envelope</location>
    </subcellularLocation>
</comment>
<dbReference type="SUPFAM" id="SSF111369">
    <property type="entry name" value="HlyD-like secretion proteins"/>
    <property type="match status" value="1"/>
</dbReference>
<evidence type="ECO:0000259" key="7">
    <source>
        <dbReference type="Pfam" id="PF25967"/>
    </source>
</evidence>
<dbReference type="Gene3D" id="1.10.287.470">
    <property type="entry name" value="Helix hairpin bin"/>
    <property type="match status" value="1"/>
</dbReference>
<evidence type="ECO:0000256" key="2">
    <source>
        <dbReference type="ARBA" id="ARBA00009477"/>
    </source>
</evidence>
<protein>
    <submittedName>
        <fullName evidence="8">Efflux RND transporter periplasmic adaptor subunit</fullName>
    </submittedName>
</protein>
<dbReference type="Pfam" id="PF25967">
    <property type="entry name" value="RND-MFP_C"/>
    <property type="match status" value="1"/>
</dbReference>
<dbReference type="RefSeq" id="WP_138548774.1">
    <property type="nucleotide sequence ID" value="NZ_PNCG01000016.1"/>
</dbReference>
<comment type="caution">
    <text evidence="8">The sequence shown here is derived from an EMBL/GenBank/DDBJ whole genome shotgun (WGS) entry which is preliminary data.</text>
</comment>
<reference evidence="9" key="2">
    <citation type="submission" date="2019-06" db="EMBL/GenBank/DDBJ databases">
        <title>Co-occurence of chitin degradation, pigmentation and bioactivity in marine Pseudoalteromonas.</title>
        <authorList>
            <person name="Sonnenschein E.C."/>
            <person name="Bech P.K."/>
        </authorList>
    </citation>
    <scope>NUCLEOTIDE SEQUENCE [LARGE SCALE GENOMIC DNA]</scope>
    <source>
        <strain evidence="9">S2897</strain>
    </source>
</reference>
<dbReference type="Gene3D" id="2.40.420.20">
    <property type="match status" value="1"/>
</dbReference>
<dbReference type="InterPro" id="IPR006143">
    <property type="entry name" value="RND_pump_MFP"/>
</dbReference>
<dbReference type="Gene3D" id="2.40.30.170">
    <property type="match status" value="1"/>
</dbReference>
<comment type="similarity">
    <text evidence="2">Belongs to the membrane fusion protein (MFP) (TC 8.A.1) family.</text>
</comment>
<keyword evidence="4" id="KW-0175">Coiled coil</keyword>
<dbReference type="InterPro" id="IPR058627">
    <property type="entry name" value="MdtA-like_C"/>
</dbReference>
<dbReference type="Proteomes" id="UP000305874">
    <property type="component" value="Unassembled WGS sequence"/>
</dbReference>
<dbReference type="PANTHER" id="PTHR30469">
    <property type="entry name" value="MULTIDRUG RESISTANCE PROTEIN MDTA"/>
    <property type="match status" value="1"/>
</dbReference>
<evidence type="ECO:0000256" key="5">
    <source>
        <dbReference type="SAM" id="SignalP"/>
    </source>
</evidence>
<dbReference type="EMBL" id="PNCG01000016">
    <property type="protein sequence ID" value="TMP86025.1"/>
    <property type="molecule type" value="Genomic_DNA"/>
</dbReference>
<dbReference type="InterPro" id="IPR058625">
    <property type="entry name" value="MdtA-like_BSH"/>
</dbReference>
<evidence type="ECO:0000313" key="9">
    <source>
        <dbReference type="Proteomes" id="UP000305874"/>
    </source>
</evidence>